<keyword evidence="6 9" id="KW-1133">Transmembrane helix</keyword>
<dbReference type="Proteomes" id="UP001652625">
    <property type="component" value="Chromosome 02"/>
</dbReference>
<keyword evidence="5" id="KW-0735">Signal-anchor</keyword>
<dbReference type="PANTHER" id="PTHR35259:SF1">
    <property type="entry name" value="BOMBESIN RECEPTOR-ACTIVATED PROTEIN C6ORF89"/>
    <property type="match status" value="1"/>
</dbReference>
<comment type="subcellular location">
    <subcellularLocation>
        <location evidence="2">Cytoplasm</location>
    </subcellularLocation>
    <subcellularLocation>
        <location evidence="1">Golgi apparatus membrane</location>
        <topology evidence="1">Single-pass type II membrane protein</topology>
    </subcellularLocation>
</comment>
<evidence type="ECO:0000256" key="3">
    <source>
        <dbReference type="ARBA" id="ARBA00022490"/>
    </source>
</evidence>
<proteinExistence type="predicted"/>
<evidence type="ECO:0000313" key="11">
    <source>
        <dbReference type="RefSeq" id="XP_065646796.1"/>
    </source>
</evidence>
<name>A0ABM4BCY5_HYDVU</name>
<evidence type="ECO:0000256" key="4">
    <source>
        <dbReference type="ARBA" id="ARBA00022692"/>
    </source>
</evidence>
<organism evidence="10 11">
    <name type="scientific">Hydra vulgaris</name>
    <name type="common">Hydra</name>
    <name type="synonym">Hydra attenuata</name>
    <dbReference type="NCBI Taxonomy" id="6087"/>
    <lineage>
        <taxon>Eukaryota</taxon>
        <taxon>Metazoa</taxon>
        <taxon>Cnidaria</taxon>
        <taxon>Hydrozoa</taxon>
        <taxon>Hydroidolina</taxon>
        <taxon>Anthoathecata</taxon>
        <taxon>Aplanulata</taxon>
        <taxon>Hydridae</taxon>
        <taxon>Hydra</taxon>
    </lineage>
</organism>
<keyword evidence="7" id="KW-0333">Golgi apparatus</keyword>
<dbReference type="InterPro" id="IPR038757">
    <property type="entry name" value="BRAP"/>
</dbReference>
<keyword evidence="8 9" id="KW-0472">Membrane</keyword>
<evidence type="ECO:0000256" key="6">
    <source>
        <dbReference type="ARBA" id="ARBA00022989"/>
    </source>
</evidence>
<sequence length="361" mass="42400">MVNKEQLLKKLKNDIARFKESKLNDGWIEEEIDEEIAVVFESIILDSIGFQWYKYNNVKKSLKSYICKILVCFLITYLAFNALVENNKVVSSKYNEIMFGYQVHYHIQRYLRFLALPFFKLHDLSKYHDGECLLRNPFYVEELPGCSFCEGVKEVKVVSMENFNVTDYLENDYSQPYVIKNVPGYYNITVNFQSFKVLFSSYSNELDKAICNYNTDNSIGKVSDYFKFTEEEIMQRNISLTWTNCHTYGTRFYRKLFPRPLFVPNTSEIYFEKTVLFLQNGFTYENPDINQDGITFIVQVSGQSNFKMSSPDMCHSNCTSQELLVQLNKGDIFIYTRNEWTTSLVSSSKELSIIYISKFSK</sequence>
<evidence type="ECO:0000256" key="2">
    <source>
        <dbReference type="ARBA" id="ARBA00004496"/>
    </source>
</evidence>
<keyword evidence="4 9" id="KW-0812">Transmembrane</keyword>
<keyword evidence="10" id="KW-1185">Reference proteome</keyword>
<evidence type="ECO:0000256" key="7">
    <source>
        <dbReference type="ARBA" id="ARBA00023034"/>
    </source>
</evidence>
<evidence type="ECO:0000256" key="1">
    <source>
        <dbReference type="ARBA" id="ARBA00004323"/>
    </source>
</evidence>
<evidence type="ECO:0000256" key="8">
    <source>
        <dbReference type="ARBA" id="ARBA00023136"/>
    </source>
</evidence>
<accession>A0ABM4BCY5</accession>
<dbReference type="GeneID" id="101241624"/>
<evidence type="ECO:0000256" key="5">
    <source>
        <dbReference type="ARBA" id="ARBA00022968"/>
    </source>
</evidence>
<reference evidence="10" key="1">
    <citation type="submission" date="2025-05" db="UniProtKB">
        <authorList>
            <consortium name="RefSeq"/>
        </authorList>
    </citation>
    <scope>NUCLEOTIDE SEQUENCE [LARGE SCALE GENOMIC DNA]</scope>
</reference>
<feature type="transmembrane region" description="Helical" evidence="9">
    <location>
        <begin position="65"/>
        <end position="84"/>
    </location>
</feature>
<gene>
    <name evidence="11" type="primary">LOC101241624</name>
</gene>
<dbReference type="PANTHER" id="PTHR35259">
    <property type="entry name" value="BOMBESIN RECEPTOR-ACTIVATED PROTEIN C6ORF89"/>
    <property type="match status" value="1"/>
</dbReference>
<evidence type="ECO:0000313" key="10">
    <source>
        <dbReference type="Proteomes" id="UP001652625"/>
    </source>
</evidence>
<reference evidence="11" key="2">
    <citation type="submission" date="2025-08" db="UniProtKB">
        <authorList>
            <consortium name="RefSeq"/>
        </authorList>
    </citation>
    <scope>IDENTIFICATION</scope>
</reference>
<protein>
    <submittedName>
        <fullName evidence="11">Uncharacterized protein LOC101241624 isoform X2</fullName>
    </submittedName>
</protein>
<dbReference type="RefSeq" id="XP_065646796.1">
    <property type="nucleotide sequence ID" value="XM_065790724.1"/>
</dbReference>
<keyword evidence="3" id="KW-0963">Cytoplasm</keyword>
<evidence type="ECO:0000256" key="9">
    <source>
        <dbReference type="SAM" id="Phobius"/>
    </source>
</evidence>